<feature type="transmembrane region" description="Helical" evidence="1">
    <location>
        <begin position="453"/>
        <end position="476"/>
    </location>
</feature>
<keyword evidence="3" id="KW-1185">Reference proteome</keyword>
<evidence type="ECO:0000256" key="1">
    <source>
        <dbReference type="SAM" id="Phobius"/>
    </source>
</evidence>
<keyword evidence="1" id="KW-0812">Transmembrane</keyword>
<dbReference type="EMBL" id="PKPP01000392">
    <property type="protein sequence ID" value="PWA93350.1"/>
    <property type="molecule type" value="Genomic_DNA"/>
</dbReference>
<sequence>MADSVIGADADVDAQADVDAHVDVHADVDAHADADSVYLSINKLIDKQKAQRKQGKHKQLTPSIYRVQDILRQVNSLSYNPRVLSIGPFHKKNENLKRLEANKVSYVRNLFRRLNSPRDKAMKECITKVLERIDQIKSCYEGGVEEEDYQDNNKFAEWMVIDGCFILEIIYASYKKYDSHSFFDVNLFSFYVKHDLVLLENQIPFFVLEDLFRCTISLIEPNLSLVKLILVFLEDINPFTDKKLVANIPSADTTHDHILGLLQKCYQPMDAAETSRSDHEGLLESKVTALLSYSAADLSRAGVKFAPNKKEKSILTMEFKVPRLPFHCFLMGKPTFFMPVLTIEDYTESFFRNLIAYEQLTPATSKHITSYAFAMDCLLDSQEDVHKVINSKVFINNLGSTKEASDLFNSICNEVTVKDFSYERQWKQVDKYCKGYWPKNVAFLRRTYFSNPWSLIGLLAAMLLFALTVAQTYFAIYHPS</sequence>
<comment type="caution">
    <text evidence="2">The sequence shown here is derived from an EMBL/GenBank/DDBJ whole genome shotgun (WGS) entry which is preliminary data.</text>
</comment>
<dbReference type="Proteomes" id="UP000245207">
    <property type="component" value="Unassembled WGS sequence"/>
</dbReference>
<gene>
    <name evidence="2" type="ORF">CTI12_AA070020</name>
</gene>
<dbReference type="PANTHER" id="PTHR31170">
    <property type="entry name" value="BNAC04G53230D PROTEIN"/>
    <property type="match status" value="1"/>
</dbReference>
<dbReference type="STRING" id="35608.A0A2U1Q5Q8"/>
<name>A0A2U1Q5Q8_ARTAN</name>
<keyword evidence="1" id="KW-1133">Transmembrane helix</keyword>
<protein>
    <submittedName>
        <fullName evidence="2">Uncharacterized protein</fullName>
    </submittedName>
</protein>
<dbReference type="OrthoDB" id="591587at2759"/>
<organism evidence="2 3">
    <name type="scientific">Artemisia annua</name>
    <name type="common">Sweet wormwood</name>
    <dbReference type="NCBI Taxonomy" id="35608"/>
    <lineage>
        <taxon>Eukaryota</taxon>
        <taxon>Viridiplantae</taxon>
        <taxon>Streptophyta</taxon>
        <taxon>Embryophyta</taxon>
        <taxon>Tracheophyta</taxon>
        <taxon>Spermatophyta</taxon>
        <taxon>Magnoliopsida</taxon>
        <taxon>eudicotyledons</taxon>
        <taxon>Gunneridae</taxon>
        <taxon>Pentapetalae</taxon>
        <taxon>asterids</taxon>
        <taxon>campanulids</taxon>
        <taxon>Asterales</taxon>
        <taxon>Asteraceae</taxon>
        <taxon>Asteroideae</taxon>
        <taxon>Anthemideae</taxon>
        <taxon>Artemisiinae</taxon>
        <taxon>Artemisia</taxon>
    </lineage>
</organism>
<evidence type="ECO:0000313" key="3">
    <source>
        <dbReference type="Proteomes" id="UP000245207"/>
    </source>
</evidence>
<evidence type="ECO:0000313" key="2">
    <source>
        <dbReference type="EMBL" id="PWA93350.1"/>
    </source>
</evidence>
<keyword evidence="1" id="KW-0472">Membrane</keyword>
<dbReference type="InterPro" id="IPR004158">
    <property type="entry name" value="DUF247_pln"/>
</dbReference>
<reference evidence="2 3" key="1">
    <citation type="journal article" date="2018" name="Mol. Plant">
        <title>The genome of Artemisia annua provides insight into the evolution of Asteraceae family and artemisinin biosynthesis.</title>
        <authorList>
            <person name="Shen Q."/>
            <person name="Zhang L."/>
            <person name="Liao Z."/>
            <person name="Wang S."/>
            <person name="Yan T."/>
            <person name="Shi P."/>
            <person name="Liu M."/>
            <person name="Fu X."/>
            <person name="Pan Q."/>
            <person name="Wang Y."/>
            <person name="Lv Z."/>
            <person name="Lu X."/>
            <person name="Zhang F."/>
            <person name="Jiang W."/>
            <person name="Ma Y."/>
            <person name="Chen M."/>
            <person name="Hao X."/>
            <person name="Li L."/>
            <person name="Tang Y."/>
            <person name="Lv G."/>
            <person name="Zhou Y."/>
            <person name="Sun X."/>
            <person name="Brodelius P.E."/>
            <person name="Rose J.K.C."/>
            <person name="Tang K."/>
        </authorList>
    </citation>
    <scope>NUCLEOTIDE SEQUENCE [LARGE SCALE GENOMIC DNA]</scope>
    <source>
        <strain evidence="3">cv. Huhao1</strain>
        <tissue evidence="2">Leaf</tissue>
    </source>
</reference>
<dbReference type="AlphaFoldDB" id="A0A2U1Q5Q8"/>
<dbReference type="PANTHER" id="PTHR31170:SF25">
    <property type="entry name" value="BNAA09G04570D PROTEIN"/>
    <property type="match status" value="1"/>
</dbReference>
<accession>A0A2U1Q5Q8</accession>
<dbReference type="Pfam" id="PF03140">
    <property type="entry name" value="DUF247"/>
    <property type="match status" value="1"/>
</dbReference>
<proteinExistence type="predicted"/>